<feature type="domain" description="AAA+ ATPase" evidence="10">
    <location>
        <begin position="346"/>
        <end position="495"/>
    </location>
</feature>
<dbReference type="InterPro" id="IPR027417">
    <property type="entry name" value="P-loop_NTPase"/>
</dbReference>
<dbReference type="InterPro" id="IPR003959">
    <property type="entry name" value="ATPase_AAA_core"/>
</dbReference>
<evidence type="ECO:0000256" key="8">
    <source>
        <dbReference type="ARBA" id="ARBA00043975"/>
    </source>
</evidence>
<evidence type="ECO:0000256" key="7">
    <source>
        <dbReference type="ARBA" id="ARBA00023306"/>
    </source>
</evidence>
<dbReference type="PANTHER" id="PTHR46765:SF1">
    <property type="entry name" value="P-LOOP CONTAINING NUCLEOSIDE TRIPHOSPHATE HYDROLASES SUPERFAMILY PROTEIN"/>
    <property type="match status" value="1"/>
</dbReference>
<evidence type="ECO:0000256" key="9">
    <source>
        <dbReference type="SAM" id="MobiDB-lite"/>
    </source>
</evidence>
<keyword evidence="2" id="KW-0235">DNA replication</keyword>
<keyword evidence="4" id="KW-0067">ATP-binding</keyword>
<proteinExistence type="inferred from homology"/>
<evidence type="ECO:0000259" key="10">
    <source>
        <dbReference type="SMART" id="SM00382"/>
    </source>
</evidence>
<dbReference type="GO" id="GO:0005524">
    <property type="term" value="F:ATP binding"/>
    <property type="evidence" value="ECO:0007669"/>
    <property type="project" value="UniProtKB-KW"/>
</dbReference>
<evidence type="ECO:0000256" key="5">
    <source>
        <dbReference type="ARBA" id="ARBA00023125"/>
    </source>
</evidence>
<evidence type="ECO:0000256" key="4">
    <source>
        <dbReference type="ARBA" id="ARBA00022840"/>
    </source>
</evidence>
<sequence>MDYPDPDEEYEMMHADELEMMNEMDFENDVPKIHTPKDSKRSLNFYSQDNIELEGNLNSSSDLNDVLPLSQTSVVSLNLDDNTKNEVQQNSVDSLNNKRPLDDKDLFGDVDDIDFEDEMFKPVSKRQKYIEPLSDKETKQLNLIKQIIDERKKFKAGKRSNFLSSAMYHSTNTNQSYESVSRRVPSWSFFPATDDENQRVYIRFKSEDAVQNEISSLSWHTKSVQLLSEPIDELIARAYEKIENNKTMQSETDTNSINVIENGIDNTVELWVQKYKPTRYLDLLSDESTNRVLLHWLKLWDKVVFNKEVHKKKKISNDAYVKSAGKYFSKKHQILDEELDENKCPKYKLALLCGPPGLGKTTLAHLVARQAGYNVVEINASDDRSLNSFKVQLEATTQMSSVLSNDNRPNCLVLDEIDGAPVSSIEYLVKFATEKNVNRKKKADKKEQKGFVLKRPIICICNDIYVPALKNLRQSALVLNFPQTSSIRLAERLLEISSYENIKTDMGAMTALSTKTNNDIRSCLSTLSCFRNQQVRLSHIKNSNIGSKDMQKGLFTVWQEIFQIKKSFFENNSTSTSNGYSSNNNVMKDRINSVLHTVQSYGDYEKLSQGVFENFLVLKHKNSSLINITEGLDWFCNFDNTIRVINSFQNYSLFPYLSYSFAAWHCLFATFNWPKITYPSAEYEATIKKKKHKQIMDEIMSGIIPRIRTFLHRDQVLLDTMPLIMHIAIPNLRSISIQLFTQKEKEDLEKVVNIMIDYGLNYFQERDADGSFNFVLTPRIDETVKFPGLETFPIPSYVSKQIVSREIELEKLRKRMPPIEFINATENIDKFDDNEKSVSSPKSVKGTQNKQITPNHLQKLTPKAVGPTRTIKKKDFFGREIDLPVAPKHKEFRDEIVKSDVWFHFKEGYSNAVRKLVLMKDLY</sequence>
<dbReference type="GO" id="GO:0006260">
    <property type="term" value="P:DNA replication"/>
    <property type="evidence" value="ECO:0007669"/>
    <property type="project" value="UniProtKB-KW"/>
</dbReference>
<keyword evidence="5" id="KW-0238">DNA-binding</keyword>
<organism evidence="11">
    <name type="scientific">Sipha flava</name>
    <name type="common">yellow sugarcane aphid</name>
    <dbReference type="NCBI Taxonomy" id="143950"/>
    <lineage>
        <taxon>Eukaryota</taxon>
        <taxon>Metazoa</taxon>
        <taxon>Ecdysozoa</taxon>
        <taxon>Arthropoda</taxon>
        <taxon>Hexapoda</taxon>
        <taxon>Insecta</taxon>
        <taxon>Pterygota</taxon>
        <taxon>Neoptera</taxon>
        <taxon>Paraneoptera</taxon>
        <taxon>Hemiptera</taxon>
        <taxon>Sternorrhyncha</taxon>
        <taxon>Aphidomorpha</taxon>
        <taxon>Aphidoidea</taxon>
        <taxon>Aphididae</taxon>
        <taxon>Sipha</taxon>
    </lineage>
</organism>
<evidence type="ECO:0000256" key="2">
    <source>
        <dbReference type="ARBA" id="ARBA00022705"/>
    </source>
</evidence>
<dbReference type="FunFam" id="3.40.50.300:FF:001083">
    <property type="entry name" value="Chromosome transmission fidelity factor 18"/>
    <property type="match status" value="1"/>
</dbReference>
<comment type="similarity">
    <text evidence="8">Belongs to the activator 1 small subunits family. CTF18 subfamily.</text>
</comment>
<evidence type="ECO:0000256" key="3">
    <source>
        <dbReference type="ARBA" id="ARBA00022741"/>
    </source>
</evidence>
<reference evidence="11" key="1">
    <citation type="submission" date="2018-04" db="EMBL/GenBank/DDBJ databases">
        <title>Transcriptome assembly of Sipha flava.</title>
        <authorList>
            <person name="Scully E.D."/>
            <person name="Geib S.M."/>
            <person name="Palmer N.A."/>
            <person name="Koch K."/>
            <person name="Bradshaw J."/>
            <person name="Heng-Moss T."/>
            <person name="Sarath G."/>
        </authorList>
    </citation>
    <scope>NUCLEOTIDE SEQUENCE</scope>
</reference>
<dbReference type="GO" id="GO:0003677">
    <property type="term" value="F:DNA binding"/>
    <property type="evidence" value="ECO:0007669"/>
    <property type="project" value="UniProtKB-KW"/>
</dbReference>
<dbReference type="InterPro" id="IPR053016">
    <property type="entry name" value="CTF18-RFC_complex"/>
</dbReference>
<dbReference type="Gene3D" id="1.10.8.60">
    <property type="match status" value="1"/>
</dbReference>
<feature type="compositionally biased region" description="Polar residues" evidence="9">
    <location>
        <begin position="837"/>
        <end position="851"/>
    </location>
</feature>
<dbReference type="OrthoDB" id="2195431at2759"/>
<keyword evidence="6" id="KW-0539">Nucleus</keyword>
<gene>
    <name evidence="11" type="primary">chtf18</name>
    <name evidence="11" type="ORF">g.171666</name>
</gene>
<dbReference type="AlphaFoldDB" id="A0A2S2QED8"/>
<dbReference type="InterPro" id="IPR003593">
    <property type="entry name" value="AAA+_ATPase"/>
</dbReference>
<feature type="compositionally biased region" description="Polar residues" evidence="9">
    <location>
        <begin position="80"/>
        <end position="97"/>
    </location>
</feature>
<dbReference type="CDD" id="cd00009">
    <property type="entry name" value="AAA"/>
    <property type="match status" value="1"/>
</dbReference>
<evidence type="ECO:0000313" key="11">
    <source>
        <dbReference type="EMBL" id="MBY76053.1"/>
    </source>
</evidence>
<accession>A0A2S2QED8</accession>
<name>A0A2S2QED8_9HEMI</name>
<evidence type="ECO:0000256" key="1">
    <source>
        <dbReference type="ARBA" id="ARBA00004123"/>
    </source>
</evidence>
<dbReference type="GO" id="GO:0005634">
    <property type="term" value="C:nucleus"/>
    <property type="evidence" value="ECO:0007669"/>
    <property type="project" value="UniProtKB-SubCell"/>
</dbReference>
<keyword evidence="3" id="KW-0547">Nucleotide-binding</keyword>
<dbReference type="Pfam" id="PF00004">
    <property type="entry name" value="AAA"/>
    <property type="match status" value="1"/>
</dbReference>
<dbReference type="PANTHER" id="PTHR46765">
    <property type="entry name" value="P-LOOP CONTAINING NUCLEOSIDE TRIPHOSPHATE HYDROLASES SUPERFAMILY PROTEIN"/>
    <property type="match status" value="1"/>
</dbReference>
<dbReference type="SMART" id="SM00382">
    <property type="entry name" value="AAA"/>
    <property type="match status" value="1"/>
</dbReference>
<dbReference type="Gene3D" id="3.40.50.300">
    <property type="entry name" value="P-loop containing nucleotide triphosphate hydrolases"/>
    <property type="match status" value="1"/>
</dbReference>
<dbReference type="EMBL" id="GGMS01006850">
    <property type="protein sequence ID" value="MBY76053.1"/>
    <property type="molecule type" value="Transcribed_RNA"/>
</dbReference>
<feature type="region of interest" description="Disordered" evidence="9">
    <location>
        <begin position="80"/>
        <end position="100"/>
    </location>
</feature>
<evidence type="ECO:0000256" key="6">
    <source>
        <dbReference type="ARBA" id="ARBA00023242"/>
    </source>
</evidence>
<protein>
    <submittedName>
        <fullName evidence="11">Chromosome transmission fidelity protein 18</fullName>
    </submittedName>
</protein>
<feature type="region of interest" description="Disordered" evidence="9">
    <location>
        <begin position="832"/>
        <end position="851"/>
    </location>
</feature>
<keyword evidence="7" id="KW-0131">Cell cycle</keyword>
<dbReference type="GO" id="GO:0016887">
    <property type="term" value="F:ATP hydrolysis activity"/>
    <property type="evidence" value="ECO:0007669"/>
    <property type="project" value="InterPro"/>
</dbReference>
<dbReference type="SUPFAM" id="SSF52540">
    <property type="entry name" value="P-loop containing nucleoside triphosphate hydrolases"/>
    <property type="match status" value="1"/>
</dbReference>
<comment type="subcellular location">
    <subcellularLocation>
        <location evidence="1">Nucleus</location>
    </subcellularLocation>
</comment>